<dbReference type="InterPro" id="IPR024072">
    <property type="entry name" value="DHFR-like_dom_sf"/>
</dbReference>
<comment type="pathway">
    <text evidence="1">Cofactor biosynthesis; riboflavin biosynthesis.</text>
</comment>
<dbReference type="SUPFAM" id="SSF53597">
    <property type="entry name" value="Dihydrofolate reductase-like"/>
    <property type="match status" value="1"/>
</dbReference>
<dbReference type="AlphaFoldDB" id="A0A8J7DWI2"/>
<reference evidence="5" key="1">
    <citation type="submission" date="2020-10" db="EMBL/GenBank/DDBJ databases">
        <authorList>
            <person name="Castelo-Branco R."/>
            <person name="Eusebio N."/>
            <person name="Adriana R."/>
            <person name="Vieira A."/>
            <person name="Brugerolle De Fraissinette N."/>
            <person name="Rezende De Castro R."/>
            <person name="Schneider M.P."/>
            <person name="Vasconcelos V."/>
            <person name="Leao P.N."/>
        </authorList>
    </citation>
    <scope>NUCLEOTIDE SEQUENCE</scope>
    <source>
        <strain evidence="5">LEGE 07157</strain>
    </source>
</reference>
<dbReference type="EMBL" id="JADEWZ010000015">
    <property type="protein sequence ID" value="MBE9116496.1"/>
    <property type="molecule type" value="Genomic_DNA"/>
</dbReference>
<organism evidence="5 6">
    <name type="scientific">Lusitaniella coriacea LEGE 07157</name>
    <dbReference type="NCBI Taxonomy" id="945747"/>
    <lineage>
        <taxon>Bacteria</taxon>
        <taxon>Bacillati</taxon>
        <taxon>Cyanobacteriota</taxon>
        <taxon>Cyanophyceae</taxon>
        <taxon>Spirulinales</taxon>
        <taxon>Lusitaniellaceae</taxon>
        <taxon>Lusitaniella</taxon>
    </lineage>
</organism>
<evidence type="ECO:0000313" key="5">
    <source>
        <dbReference type="EMBL" id="MBE9116496.1"/>
    </source>
</evidence>
<evidence type="ECO:0000259" key="4">
    <source>
        <dbReference type="Pfam" id="PF01872"/>
    </source>
</evidence>
<keyword evidence="6" id="KW-1185">Reference proteome</keyword>
<evidence type="ECO:0000256" key="2">
    <source>
        <dbReference type="ARBA" id="ARBA00022857"/>
    </source>
</evidence>
<dbReference type="Gene3D" id="3.40.430.10">
    <property type="entry name" value="Dihydrofolate Reductase, subunit A"/>
    <property type="match status" value="1"/>
</dbReference>
<sequence length="226" mass="24245">MLKRPHTTVVFAISADGKISDVARSREIFGSDADYAHLEHQVALSDAVIVGAGTLRAGGSSMRVQNSDLIEARKQQGKPPQPVQIVCSNSGAIDPDLKFFQQPITRWLISTPKGAEDWQNRPGFERVLTFETSKQSVDLPAALEALADSGIERMAVLGGGGFVAALFADGLIDELHLTVCPLIFGGEKAPTPVDGDGLPPDSIPELELLSSKTIGQEIFLHYRVKS</sequence>
<gene>
    <name evidence="5" type="ORF">IQ249_11350</name>
</gene>
<accession>A0A8J7DWI2</accession>
<dbReference type="PANTHER" id="PTHR38011:SF7">
    <property type="entry name" value="2,5-DIAMINO-6-RIBOSYLAMINO-4(3H)-PYRIMIDINONE 5'-PHOSPHATE REDUCTASE"/>
    <property type="match status" value="1"/>
</dbReference>
<dbReference type="GO" id="GO:0008703">
    <property type="term" value="F:5-amino-6-(5-phosphoribosylamino)uracil reductase activity"/>
    <property type="evidence" value="ECO:0007669"/>
    <property type="project" value="InterPro"/>
</dbReference>
<dbReference type="InterPro" id="IPR050765">
    <property type="entry name" value="Riboflavin_Biosynth_HTPR"/>
</dbReference>
<proteinExistence type="predicted"/>
<dbReference type="PANTHER" id="PTHR38011">
    <property type="entry name" value="DIHYDROFOLATE REDUCTASE FAMILY PROTEIN (AFU_ORTHOLOGUE AFUA_8G06820)"/>
    <property type="match status" value="1"/>
</dbReference>
<evidence type="ECO:0000256" key="1">
    <source>
        <dbReference type="ARBA" id="ARBA00005104"/>
    </source>
</evidence>
<protein>
    <submittedName>
        <fullName evidence="5">Dihydrofolate reductase family protein</fullName>
    </submittedName>
</protein>
<dbReference type="Pfam" id="PF01872">
    <property type="entry name" value="RibD_C"/>
    <property type="match status" value="1"/>
</dbReference>
<evidence type="ECO:0000256" key="3">
    <source>
        <dbReference type="ARBA" id="ARBA00023002"/>
    </source>
</evidence>
<dbReference type="InterPro" id="IPR002734">
    <property type="entry name" value="RibDG_C"/>
</dbReference>
<comment type="caution">
    <text evidence="5">The sequence shown here is derived from an EMBL/GenBank/DDBJ whole genome shotgun (WGS) entry which is preliminary data.</text>
</comment>
<name>A0A8J7DWI2_9CYAN</name>
<keyword evidence="2" id="KW-0521">NADP</keyword>
<dbReference type="Proteomes" id="UP000654482">
    <property type="component" value="Unassembled WGS sequence"/>
</dbReference>
<dbReference type="GO" id="GO:0009231">
    <property type="term" value="P:riboflavin biosynthetic process"/>
    <property type="evidence" value="ECO:0007669"/>
    <property type="project" value="InterPro"/>
</dbReference>
<dbReference type="RefSeq" id="WP_194029590.1">
    <property type="nucleotide sequence ID" value="NZ_JADEWZ010000015.1"/>
</dbReference>
<keyword evidence="3" id="KW-0560">Oxidoreductase</keyword>
<evidence type="ECO:0000313" key="6">
    <source>
        <dbReference type="Proteomes" id="UP000654482"/>
    </source>
</evidence>
<feature type="domain" description="Bacterial bifunctional deaminase-reductase C-terminal" evidence="4">
    <location>
        <begin position="5"/>
        <end position="219"/>
    </location>
</feature>